<dbReference type="AlphaFoldDB" id="M2VGL1"/>
<feature type="coiled-coil region" evidence="1">
    <location>
        <begin position="117"/>
        <end position="168"/>
    </location>
</feature>
<comment type="caution">
    <text evidence="2">The sequence shown here is derived from an EMBL/GenBank/DDBJ whole genome shotgun (WGS) entry which is preliminary data.</text>
</comment>
<gene>
    <name evidence="2" type="ORF">B381_16073</name>
</gene>
<keyword evidence="1" id="KW-0175">Coiled coil</keyword>
<evidence type="ECO:0000256" key="1">
    <source>
        <dbReference type="SAM" id="Coils"/>
    </source>
</evidence>
<dbReference type="RefSeq" id="WP_003302331.1">
    <property type="nucleotide sequence ID" value="NZ_AOBS01000064.1"/>
</dbReference>
<evidence type="ECO:0000313" key="2">
    <source>
        <dbReference type="EMBL" id="EMD99117.1"/>
    </source>
</evidence>
<organism evidence="2 3">
    <name type="scientific">Stutzerimonas stutzeri NF13</name>
    <dbReference type="NCBI Taxonomy" id="1212548"/>
    <lineage>
        <taxon>Bacteria</taxon>
        <taxon>Pseudomonadati</taxon>
        <taxon>Pseudomonadota</taxon>
        <taxon>Gammaproteobacteria</taxon>
        <taxon>Pseudomonadales</taxon>
        <taxon>Pseudomonadaceae</taxon>
        <taxon>Stutzerimonas</taxon>
    </lineage>
</organism>
<proteinExistence type="predicted"/>
<sequence>MFIDEPMLNAIKNDPDKGICELTKKINSFLESGTSWAQKEYDVLLEAYALIIELKDAGILKVDHKIPDLRGQFDTDIKMMSQSLDFVYRQCKARVDKNSLERLRSRFRMNFSTEFSYEFSQGDLERLQLLINQIRQQISDAVLEEEHKQRLMARLEKLQSELHKKVSDLDRFWGLIGDAGVVLGKLGEDAKPIVDRVREVASIVWKTQARSEELPSGTDIPVLGSPSE</sequence>
<dbReference type="Proteomes" id="UP000011700">
    <property type="component" value="Unassembled WGS sequence"/>
</dbReference>
<reference evidence="2 3" key="1">
    <citation type="journal article" date="2013" name="Genome Announc.">
        <title>Draft Genome of Pseudomonas stutzeri Strain NF13, a Nitrogen Fixer Isolated from the Galapagos Rift Hydrothermal Vent.</title>
        <authorList>
            <person name="Pena A."/>
            <person name="Busquets A."/>
            <person name="Gomila M."/>
            <person name="Mayol J."/>
            <person name="Bosch R."/>
            <person name="Nogales B."/>
            <person name="Garcia-Valdes E."/>
            <person name="Bennasar A."/>
            <person name="Lalucat J."/>
        </authorList>
    </citation>
    <scope>NUCLEOTIDE SEQUENCE [LARGE SCALE GENOMIC DNA]</scope>
    <source>
        <strain evidence="2 3">NF13</strain>
    </source>
</reference>
<name>M2VGL1_STUST</name>
<protein>
    <submittedName>
        <fullName evidence="2">Uncharacterized protein</fullName>
    </submittedName>
</protein>
<accession>M2VGL1</accession>
<dbReference type="EMBL" id="AOBS01000064">
    <property type="protein sequence ID" value="EMD99117.1"/>
    <property type="molecule type" value="Genomic_DNA"/>
</dbReference>
<evidence type="ECO:0000313" key="3">
    <source>
        <dbReference type="Proteomes" id="UP000011700"/>
    </source>
</evidence>